<evidence type="ECO:0000313" key="3">
    <source>
        <dbReference type="Proteomes" id="UP000325827"/>
    </source>
</evidence>
<dbReference type="AlphaFoldDB" id="A0A5J5J9L1"/>
<dbReference type="InterPro" id="IPR020843">
    <property type="entry name" value="ER"/>
</dbReference>
<dbReference type="CDD" id="cd08241">
    <property type="entry name" value="QOR1"/>
    <property type="match status" value="1"/>
</dbReference>
<proteinExistence type="predicted"/>
<dbReference type="InterPro" id="IPR051397">
    <property type="entry name" value="Zn-ADH-like_protein"/>
</dbReference>
<dbReference type="PANTHER" id="PTHR43677:SF4">
    <property type="entry name" value="QUINONE OXIDOREDUCTASE-LIKE PROTEIN 2"/>
    <property type="match status" value="1"/>
</dbReference>
<dbReference type="InterPro" id="IPR013154">
    <property type="entry name" value="ADH-like_N"/>
</dbReference>
<dbReference type="InterPro" id="IPR011032">
    <property type="entry name" value="GroES-like_sf"/>
</dbReference>
<dbReference type="SUPFAM" id="SSF51735">
    <property type="entry name" value="NAD(P)-binding Rossmann-fold domains"/>
    <property type="match status" value="1"/>
</dbReference>
<feature type="domain" description="Enoyl reductase (ER)" evidence="1">
    <location>
        <begin position="14"/>
        <end position="322"/>
    </location>
</feature>
<dbReference type="Pfam" id="PF08240">
    <property type="entry name" value="ADH_N"/>
    <property type="match status" value="1"/>
</dbReference>
<gene>
    <name evidence="2" type="ORF">F6B43_07250</name>
</gene>
<comment type="caution">
    <text evidence="2">The sequence shown here is derived from an EMBL/GenBank/DDBJ whole genome shotgun (WGS) entry which is preliminary data.</text>
</comment>
<dbReference type="Proteomes" id="UP000325827">
    <property type="component" value="Unassembled WGS sequence"/>
</dbReference>
<dbReference type="PANTHER" id="PTHR43677">
    <property type="entry name" value="SHORT-CHAIN DEHYDROGENASE/REDUCTASE"/>
    <property type="match status" value="1"/>
</dbReference>
<dbReference type="SUPFAM" id="SSF50129">
    <property type="entry name" value="GroES-like"/>
    <property type="match status" value="1"/>
</dbReference>
<dbReference type="EMBL" id="VYSA01000001">
    <property type="protein sequence ID" value="KAA9111725.1"/>
    <property type="molecule type" value="Genomic_DNA"/>
</dbReference>
<protein>
    <submittedName>
        <fullName evidence="2">NADPH:quinone oxidoreductase family protein</fullName>
    </submittedName>
</protein>
<dbReference type="SMART" id="SM00829">
    <property type="entry name" value="PKS_ER"/>
    <property type="match status" value="1"/>
</dbReference>
<name>A0A5J5J9L1_9MICO</name>
<dbReference type="InterPro" id="IPR013149">
    <property type="entry name" value="ADH-like_C"/>
</dbReference>
<dbReference type="Pfam" id="PF00107">
    <property type="entry name" value="ADH_zinc_N"/>
    <property type="match status" value="1"/>
</dbReference>
<dbReference type="OrthoDB" id="4190732at2"/>
<sequence length="346" mass="34817">MRAWRVTTLGEPAGALTLDVVATPSPAPGEVLLRVAAVAANFPDVLLARGHYQVKPELPFIPGVECSGTIAAVGEGVTGLEVGDRVVAAKIGVLAEYAVVPAAAVQKIPDALTDLAAAGLTIAYQTAWFALHRRAQLRSGEWLLVHAAAGGVGAATVQLGAAAGARVIGVVGSEAKAAVARAAGAEHVVIRGVDDIAASVREITSGHGADVVFDPVGGDAFAASTRCIAFEGRIVVIGFASGEIPTIAASHTLVKNYGVLGLYWGLYQERYPDLVAAAHADLMRLSAEGAIDPVIDHVVPFDRAPEALTALASGATVGRVVVAVGTGETGTGGTGTGEMGSTGADA</sequence>
<dbReference type="InterPro" id="IPR036291">
    <property type="entry name" value="NAD(P)-bd_dom_sf"/>
</dbReference>
<dbReference type="Gene3D" id="3.90.180.10">
    <property type="entry name" value="Medium-chain alcohol dehydrogenases, catalytic domain"/>
    <property type="match status" value="1"/>
</dbReference>
<evidence type="ECO:0000259" key="1">
    <source>
        <dbReference type="SMART" id="SM00829"/>
    </source>
</evidence>
<dbReference type="Gene3D" id="3.40.50.720">
    <property type="entry name" value="NAD(P)-binding Rossmann-like Domain"/>
    <property type="match status" value="1"/>
</dbReference>
<accession>A0A5J5J9L1</accession>
<reference evidence="3" key="1">
    <citation type="submission" date="2019-09" db="EMBL/GenBank/DDBJ databases">
        <title>Mumia zhuanghuii sp. nov. isolated from the intestinal contents of plateau pika (Ochotona curzoniae) in the Qinghai-Tibet plateau of China.</title>
        <authorList>
            <person name="Tian Z."/>
        </authorList>
    </citation>
    <scope>NUCLEOTIDE SEQUENCE [LARGE SCALE GENOMIC DNA]</scope>
    <source>
        <strain evidence="3">JCM 30598</strain>
    </source>
</reference>
<dbReference type="GO" id="GO:0016491">
    <property type="term" value="F:oxidoreductase activity"/>
    <property type="evidence" value="ECO:0007669"/>
    <property type="project" value="InterPro"/>
</dbReference>
<organism evidence="2 3">
    <name type="scientific">Microbacterium rhizomatis</name>
    <dbReference type="NCBI Taxonomy" id="1631477"/>
    <lineage>
        <taxon>Bacteria</taxon>
        <taxon>Bacillati</taxon>
        <taxon>Actinomycetota</taxon>
        <taxon>Actinomycetes</taxon>
        <taxon>Micrococcales</taxon>
        <taxon>Microbacteriaceae</taxon>
        <taxon>Microbacterium</taxon>
    </lineage>
</organism>
<keyword evidence="3" id="KW-1185">Reference proteome</keyword>
<evidence type="ECO:0000313" key="2">
    <source>
        <dbReference type="EMBL" id="KAA9111725.1"/>
    </source>
</evidence>